<evidence type="ECO:0000256" key="4">
    <source>
        <dbReference type="ARBA" id="ARBA00023004"/>
    </source>
</evidence>
<accession>A0A424YAJ6</accession>
<organism evidence="8 9">
    <name type="scientific">Candidatus Syntrophonatronum acetioxidans</name>
    <dbReference type="NCBI Taxonomy" id="1795816"/>
    <lineage>
        <taxon>Bacteria</taxon>
        <taxon>Bacillati</taxon>
        <taxon>Bacillota</taxon>
        <taxon>Clostridia</taxon>
        <taxon>Eubacteriales</taxon>
        <taxon>Syntrophomonadaceae</taxon>
        <taxon>Candidatus Syntrophonatronum</taxon>
    </lineage>
</organism>
<keyword evidence="2" id="KW-0004">4Fe-4S</keyword>
<keyword evidence="4" id="KW-0408">Iron</keyword>
<dbReference type="PANTHER" id="PTHR30389">
    <property type="entry name" value="FUMARATE HYDRATASE-RELATED"/>
    <property type="match status" value="1"/>
</dbReference>
<evidence type="ECO:0000256" key="1">
    <source>
        <dbReference type="ARBA" id="ARBA00008876"/>
    </source>
</evidence>
<evidence type="ECO:0000256" key="2">
    <source>
        <dbReference type="ARBA" id="ARBA00022485"/>
    </source>
</evidence>
<keyword evidence="6" id="KW-0456">Lyase</keyword>
<keyword evidence="3" id="KW-0479">Metal-binding</keyword>
<evidence type="ECO:0000256" key="5">
    <source>
        <dbReference type="ARBA" id="ARBA00023014"/>
    </source>
</evidence>
<comment type="similarity">
    <text evidence="1">Belongs to the class-I fumarase family.</text>
</comment>
<dbReference type="GO" id="GO:0016829">
    <property type="term" value="F:lyase activity"/>
    <property type="evidence" value="ECO:0007669"/>
    <property type="project" value="UniProtKB-KW"/>
</dbReference>
<protein>
    <submittedName>
        <fullName evidence="8">Fumarate hydratase</fullName>
    </submittedName>
</protein>
<dbReference type="NCBIfam" id="NF004885">
    <property type="entry name" value="PRK06246.1"/>
    <property type="match status" value="1"/>
</dbReference>
<evidence type="ECO:0000256" key="3">
    <source>
        <dbReference type="ARBA" id="ARBA00022723"/>
    </source>
</evidence>
<dbReference type="InterPro" id="IPR004646">
    <property type="entry name" value="Fe-S_hydro-lyase_TtdA-typ_cat"/>
</dbReference>
<dbReference type="GO" id="GO:0051539">
    <property type="term" value="F:4 iron, 4 sulfur cluster binding"/>
    <property type="evidence" value="ECO:0007669"/>
    <property type="project" value="UniProtKB-KW"/>
</dbReference>
<dbReference type="AlphaFoldDB" id="A0A424YAJ6"/>
<sequence length="280" mass="30225">MRIIRVEDITSNVAQMCCEANLHLGQDVKDALVEALKREESPAGKEVLKQLLENAEIAKREKIPLCQDTGVTVVFLEMGREVMIEGGDPLEAVNQGVEKGYRECYLRKSMVGDPLKRKNTGTNTPAVIHWEIVPGDKLKITVAPKGGGSENMSALKVLKPAQGEKGVTDFVLETVRKAGANPCPPLIVGVGLGGTIEKAALLAKKALLRPIGQPNSDSYYAQLEKVILEKVNNLGIGPQGFGGRITALAVHIEYFATHIASLPVAINLNCHASRHVERVL</sequence>
<dbReference type="Pfam" id="PF05681">
    <property type="entry name" value="Fumerase"/>
    <property type="match status" value="1"/>
</dbReference>
<proteinExistence type="inferred from homology"/>
<dbReference type="GO" id="GO:0046872">
    <property type="term" value="F:metal ion binding"/>
    <property type="evidence" value="ECO:0007669"/>
    <property type="project" value="UniProtKB-KW"/>
</dbReference>
<comment type="caution">
    <text evidence="8">The sequence shown here is derived from an EMBL/GenBank/DDBJ whole genome shotgun (WGS) entry which is preliminary data.</text>
</comment>
<reference evidence="8 9" key="1">
    <citation type="submission" date="2018-08" db="EMBL/GenBank/DDBJ databases">
        <title>The metabolism and importance of syntrophic acetate oxidation coupled to methane or sulfide production in haloalkaline environments.</title>
        <authorList>
            <person name="Timmers P.H.A."/>
            <person name="Vavourakis C.D."/>
            <person name="Sorokin D.Y."/>
            <person name="Sinninghe Damste J.S."/>
            <person name="Muyzer G."/>
            <person name="Stams A.J.M."/>
            <person name="Plugge C.M."/>
        </authorList>
    </citation>
    <scope>NUCLEOTIDE SEQUENCE [LARGE SCALE GENOMIC DNA]</scope>
    <source>
        <strain evidence="8">MSAO_Bac1</strain>
    </source>
</reference>
<dbReference type="Proteomes" id="UP000285138">
    <property type="component" value="Unassembled WGS sequence"/>
</dbReference>
<keyword evidence="5" id="KW-0411">Iron-sulfur</keyword>
<evidence type="ECO:0000313" key="8">
    <source>
        <dbReference type="EMBL" id="RQD73659.1"/>
    </source>
</evidence>
<dbReference type="PANTHER" id="PTHR30389:SF17">
    <property type="entry name" value="L(+)-TARTRATE DEHYDRATASE SUBUNIT ALPHA-RELATED"/>
    <property type="match status" value="1"/>
</dbReference>
<evidence type="ECO:0000259" key="7">
    <source>
        <dbReference type="Pfam" id="PF05681"/>
    </source>
</evidence>
<name>A0A424YAJ6_9FIRM</name>
<feature type="domain" description="Fe-S hydro-lyase tartrate dehydratase alpha-type catalytic" evidence="7">
    <location>
        <begin position="11"/>
        <end position="277"/>
    </location>
</feature>
<gene>
    <name evidence="8" type="ORF">D5R97_09075</name>
</gene>
<evidence type="ECO:0000256" key="6">
    <source>
        <dbReference type="ARBA" id="ARBA00023239"/>
    </source>
</evidence>
<dbReference type="InterPro" id="IPR051208">
    <property type="entry name" value="Class-I_Fumarase/Tartrate_DH"/>
</dbReference>
<evidence type="ECO:0000313" key="9">
    <source>
        <dbReference type="Proteomes" id="UP000285138"/>
    </source>
</evidence>
<dbReference type="NCBIfam" id="TIGR00722">
    <property type="entry name" value="ttdA_fumA_fumB"/>
    <property type="match status" value="1"/>
</dbReference>
<dbReference type="EMBL" id="QZAA01000243">
    <property type="protein sequence ID" value="RQD73659.1"/>
    <property type="molecule type" value="Genomic_DNA"/>
</dbReference>